<dbReference type="EMBL" id="JAGKQM010000011">
    <property type="protein sequence ID" value="KAH0904350.1"/>
    <property type="molecule type" value="Genomic_DNA"/>
</dbReference>
<name>A0ABQ8BHU7_BRANA</name>
<comment type="caution">
    <text evidence="2">The sequence shown here is derived from an EMBL/GenBank/DDBJ whole genome shotgun (WGS) entry which is preliminary data.</text>
</comment>
<dbReference type="Proteomes" id="UP000824890">
    <property type="component" value="Unassembled WGS sequence"/>
</dbReference>
<feature type="signal peptide" evidence="1">
    <location>
        <begin position="1"/>
        <end position="19"/>
    </location>
</feature>
<sequence>MTTLLHETWLLLLLTIVHLYLKQQHPELLFFPSRHLSATIFCPYLNPTGTAASHPDDEAGLFALQYSITQDSLGDHRVIEHTVHIDSVNPRFVLTGIISLSLPKVQYLEMLTFINLKNMTGPFQPFISPWPNLQSFSLSGLRLHGPCPSNTGILTT</sequence>
<evidence type="ECO:0000313" key="2">
    <source>
        <dbReference type="EMBL" id="KAH0904350.1"/>
    </source>
</evidence>
<dbReference type="InterPro" id="IPR032675">
    <property type="entry name" value="LRR_dom_sf"/>
</dbReference>
<evidence type="ECO:0000313" key="3">
    <source>
        <dbReference type="Proteomes" id="UP000824890"/>
    </source>
</evidence>
<organism evidence="2 3">
    <name type="scientific">Brassica napus</name>
    <name type="common">Rape</name>
    <dbReference type="NCBI Taxonomy" id="3708"/>
    <lineage>
        <taxon>Eukaryota</taxon>
        <taxon>Viridiplantae</taxon>
        <taxon>Streptophyta</taxon>
        <taxon>Embryophyta</taxon>
        <taxon>Tracheophyta</taxon>
        <taxon>Spermatophyta</taxon>
        <taxon>Magnoliopsida</taxon>
        <taxon>eudicotyledons</taxon>
        <taxon>Gunneridae</taxon>
        <taxon>Pentapetalae</taxon>
        <taxon>rosids</taxon>
        <taxon>malvids</taxon>
        <taxon>Brassicales</taxon>
        <taxon>Brassicaceae</taxon>
        <taxon>Brassiceae</taxon>
        <taxon>Brassica</taxon>
    </lineage>
</organism>
<keyword evidence="1" id="KW-0732">Signal</keyword>
<reference evidence="2 3" key="1">
    <citation type="submission" date="2021-05" db="EMBL/GenBank/DDBJ databases">
        <title>Genome Assembly of Synthetic Allotetraploid Brassica napus Reveals Homoeologous Exchanges between Subgenomes.</title>
        <authorList>
            <person name="Davis J.T."/>
        </authorList>
    </citation>
    <scope>NUCLEOTIDE SEQUENCE [LARGE SCALE GENOMIC DNA]</scope>
    <source>
        <strain evidence="3">cv. Da-Ae</strain>
        <tissue evidence="2">Seedling</tissue>
    </source>
</reference>
<protein>
    <submittedName>
        <fullName evidence="2">Uncharacterized protein</fullName>
    </submittedName>
</protein>
<feature type="chain" id="PRO_5045199275" evidence="1">
    <location>
        <begin position="20"/>
        <end position="156"/>
    </location>
</feature>
<gene>
    <name evidence="2" type="ORF">HID58_043853</name>
</gene>
<proteinExistence type="predicted"/>
<accession>A0ABQ8BHU7</accession>
<evidence type="ECO:0000256" key="1">
    <source>
        <dbReference type="SAM" id="SignalP"/>
    </source>
</evidence>
<dbReference type="Gene3D" id="3.80.10.10">
    <property type="entry name" value="Ribonuclease Inhibitor"/>
    <property type="match status" value="1"/>
</dbReference>
<keyword evidence="3" id="KW-1185">Reference proteome</keyword>